<dbReference type="PROSITE" id="PS50026">
    <property type="entry name" value="EGF_3"/>
    <property type="match status" value="1"/>
</dbReference>
<dbReference type="PROSITE" id="PS01187">
    <property type="entry name" value="EGF_CA"/>
    <property type="match status" value="1"/>
</dbReference>
<feature type="domain" description="EGF-like" evidence="12">
    <location>
        <begin position="161"/>
        <end position="201"/>
    </location>
</feature>
<evidence type="ECO:0000256" key="1">
    <source>
        <dbReference type="ARBA" id="ARBA00004498"/>
    </source>
</evidence>
<evidence type="ECO:0000313" key="14">
    <source>
        <dbReference type="EMBL" id="VDK44351.1"/>
    </source>
</evidence>
<proteinExistence type="predicted"/>
<evidence type="ECO:0000259" key="12">
    <source>
        <dbReference type="PROSITE" id="PS50026"/>
    </source>
</evidence>
<dbReference type="WBParaSite" id="GPUH_0000436601-mRNA-1">
    <property type="protein sequence ID" value="GPUH_0000436601-mRNA-1"/>
    <property type="gene ID" value="GPUH_0000436601"/>
</dbReference>
<dbReference type="SMART" id="SM00179">
    <property type="entry name" value="EGF_CA"/>
    <property type="match status" value="1"/>
</dbReference>
<dbReference type="SMART" id="SM00181">
    <property type="entry name" value="EGF"/>
    <property type="match status" value="2"/>
</dbReference>
<dbReference type="Pfam" id="PF07645">
    <property type="entry name" value="EGF_CA"/>
    <property type="match status" value="2"/>
</dbReference>
<comment type="subcellular location">
    <subcellularLocation>
        <location evidence="1">Secreted</location>
        <location evidence="1">Extracellular space</location>
        <location evidence="1">Extracellular matrix</location>
    </subcellularLocation>
</comment>
<dbReference type="FunFam" id="2.10.25.10:FF:000038">
    <property type="entry name" value="Fibrillin 2"/>
    <property type="match status" value="1"/>
</dbReference>
<evidence type="ECO:0000256" key="11">
    <source>
        <dbReference type="SAM" id="MobiDB-lite"/>
    </source>
</evidence>
<evidence type="ECO:0000256" key="4">
    <source>
        <dbReference type="ARBA" id="ARBA00022536"/>
    </source>
</evidence>
<dbReference type="GO" id="GO:0005509">
    <property type="term" value="F:calcium ion binding"/>
    <property type="evidence" value="ECO:0007669"/>
    <property type="project" value="InterPro"/>
</dbReference>
<feature type="compositionally biased region" description="Basic and acidic residues" evidence="11">
    <location>
        <begin position="77"/>
        <end position="104"/>
    </location>
</feature>
<feature type="region of interest" description="Disordered" evidence="11">
    <location>
        <begin position="76"/>
        <end position="104"/>
    </location>
</feature>
<dbReference type="AlphaFoldDB" id="A0A183D6L8"/>
<dbReference type="PANTHER" id="PTHR24050:SF28">
    <property type="entry name" value="UROMODULIN-LIKE"/>
    <property type="match status" value="1"/>
</dbReference>
<dbReference type="InterPro" id="IPR000152">
    <property type="entry name" value="EGF-type_Asp/Asn_hydroxyl_site"/>
</dbReference>
<dbReference type="InterPro" id="IPR000742">
    <property type="entry name" value="EGF"/>
</dbReference>
<dbReference type="PROSITE" id="PS50993">
    <property type="entry name" value="NIDOGEN_G2"/>
    <property type="match status" value="1"/>
</dbReference>
<dbReference type="Gene3D" id="2.10.25.10">
    <property type="entry name" value="Laminin"/>
    <property type="match status" value="2"/>
</dbReference>
<dbReference type="InterPro" id="IPR052235">
    <property type="entry name" value="Nephronectin_domain"/>
</dbReference>
<dbReference type="InterPro" id="IPR006605">
    <property type="entry name" value="G2_nidogen/fibulin_G2F"/>
</dbReference>
<dbReference type="Gene3D" id="2.40.155.10">
    <property type="entry name" value="Green fluorescent protein"/>
    <property type="match status" value="1"/>
</dbReference>
<dbReference type="PROSITE" id="PS01186">
    <property type="entry name" value="EGF_2"/>
    <property type="match status" value="1"/>
</dbReference>
<keyword evidence="15" id="KW-1185">Reference proteome</keyword>
<keyword evidence="2" id="KW-0964">Secreted</keyword>
<dbReference type="InterPro" id="IPR009017">
    <property type="entry name" value="GFP"/>
</dbReference>
<evidence type="ECO:0000256" key="7">
    <source>
        <dbReference type="ARBA" id="ARBA00022837"/>
    </source>
</evidence>
<evidence type="ECO:0000313" key="15">
    <source>
        <dbReference type="Proteomes" id="UP000271098"/>
    </source>
</evidence>
<sequence length="202" mass="23257">MVTVNENGEETQMKLSTDQQIHYKECSFREFTKDQVVVIQVARPHVVYDAEEHIVRYASANLATKQRSAAELPLPGTEDRHHERLGHQQVHHHQEPGDKLEENRRPTCTSCLENICESGRHLCTLPHMNCTPVERSYRCECVTGYHVEHDSSVQLGWRCVDVNECERGEHTCDRNAICTNVEGSFECRCREGYEGDGHHCQR</sequence>
<evidence type="ECO:0000256" key="9">
    <source>
        <dbReference type="ARBA" id="ARBA00023180"/>
    </source>
</evidence>
<dbReference type="InterPro" id="IPR049883">
    <property type="entry name" value="NOTCH1_EGF-like"/>
</dbReference>
<dbReference type="PANTHER" id="PTHR24050">
    <property type="entry name" value="PA14 DOMAIN-CONTAINING PROTEIN"/>
    <property type="match status" value="1"/>
</dbReference>
<keyword evidence="9" id="KW-0325">Glycoprotein</keyword>
<dbReference type="Proteomes" id="UP000271098">
    <property type="component" value="Unassembled WGS sequence"/>
</dbReference>
<evidence type="ECO:0000256" key="5">
    <source>
        <dbReference type="ARBA" id="ARBA00022729"/>
    </source>
</evidence>
<dbReference type="PROSITE" id="PS00010">
    <property type="entry name" value="ASX_HYDROXYL"/>
    <property type="match status" value="1"/>
</dbReference>
<evidence type="ECO:0000313" key="16">
    <source>
        <dbReference type="WBParaSite" id="GPUH_0000436601-mRNA-1"/>
    </source>
</evidence>
<dbReference type="SUPFAM" id="SSF57196">
    <property type="entry name" value="EGF/Laminin"/>
    <property type="match status" value="2"/>
</dbReference>
<evidence type="ECO:0000256" key="3">
    <source>
        <dbReference type="ARBA" id="ARBA00022530"/>
    </source>
</evidence>
<reference evidence="14 15" key="2">
    <citation type="submission" date="2018-11" db="EMBL/GenBank/DDBJ databases">
        <authorList>
            <consortium name="Pathogen Informatics"/>
        </authorList>
    </citation>
    <scope>NUCLEOTIDE SEQUENCE [LARGE SCALE GENOMIC DNA]</scope>
</reference>
<keyword evidence="8" id="KW-1015">Disulfide bond</keyword>
<comment type="caution">
    <text evidence="10">Lacks conserved residue(s) required for the propagation of feature annotation.</text>
</comment>
<dbReference type="OrthoDB" id="5825231at2759"/>
<keyword evidence="5" id="KW-0732">Signal</keyword>
<reference evidence="16" key="1">
    <citation type="submission" date="2016-06" db="UniProtKB">
        <authorList>
            <consortium name="WormBaseParasite"/>
        </authorList>
    </citation>
    <scope>IDENTIFICATION</scope>
</reference>
<keyword evidence="4 10" id="KW-0245">EGF-like domain</keyword>
<accession>A0A183D6L8</accession>
<organism evidence="16">
    <name type="scientific">Gongylonema pulchrum</name>
    <dbReference type="NCBI Taxonomy" id="637853"/>
    <lineage>
        <taxon>Eukaryota</taxon>
        <taxon>Metazoa</taxon>
        <taxon>Ecdysozoa</taxon>
        <taxon>Nematoda</taxon>
        <taxon>Chromadorea</taxon>
        <taxon>Rhabditida</taxon>
        <taxon>Spirurina</taxon>
        <taxon>Spiruromorpha</taxon>
        <taxon>Spiruroidea</taxon>
        <taxon>Gongylonematidae</taxon>
        <taxon>Gongylonema</taxon>
    </lineage>
</organism>
<keyword evidence="3" id="KW-0272">Extracellular matrix</keyword>
<evidence type="ECO:0000256" key="10">
    <source>
        <dbReference type="PROSITE-ProRule" id="PRU00076"/>
    </source>
</evidence>
<name>A0A183D6L8_9BILA</name>
<dbReference type="CDD" id="cd00054">
    <property type="entry name" value="EGF_CA"/>
    <property type="match status" value="1"/>
</dbReference>
<protein>
    <submittedName>
        <fullName evidence="16">EGF-like domain-containing protein</fullName>
    </submittedName>
</protein>
<feature type="domain" description="Nidogen G2 beta-barrel" evidence="13">
    <location>
        <begin position="1"/>
        <end position="73"/>
    </location>
</feature>
<dbReference type="InterPro" id="IPR018097">
    <property type="entry name" value="EGF_Ca-bd_CS"/>
</dbReference>
<gene>
    <name evidence="14" type="ORF">GPUH_LOCUS4358</name>
</gene>
<evidence type="ECO:0000256" key="6">
    <source>
        <dbReference type="ARBA" id="ARBA00022737"/>
    </source>
</evidence>
<keyword evidence="7" id="KW-0106">Calcium</keyword>
<evidence type="ECO:0000256" key="8">
    <source>
        <dbReference type="ARBA" id="ARBA00023157"/>
    </source>
</evidence>
<evidence type="ECO:0000256" key="2">
    <source>
        <dbReference type="ARBA" id="ARBA00022525"/>
    </source>
</evidence>
<keyword evidence="6" id="KW-0677">Repeat</keyword>
<evidence type="ECO:0000259" key="13">
    <source>
        <dbReference type="PROSITE" id="PS50993"/>
    </source>
</evidence>
<dbReference type="EMBL" id="UYRT01008149">
    <property type="protein sequence ID" value="VDK44351.1"/>
    <property type="molecule type" value="Genomic_DNA"/>
</dbReference>
<dbReference type="InterPro" id="IPR001881">
    <property type="entry name" value="EGF-like_Ca-bd_dom"/>
</dbReference>